<dbReference type="InterPro" id="IPR043504">
    <property type="entry name" value="Peptidase_S1_PA_chymotrypsin"/>
</dbReference>
<dbReference type="SUPFAM" id="SSF50494">
    <property type="entry name" value="Trypsin-like serine proteases"/>
    <property type="match status" value="1"/>
</dbReference>
<comment type="caution">
    <text evidence="2">The sequence shown here is derived from an EMBL/GenBank/DDBJ whole genome shotgun (WGS) entry which is preliminary data.</text>
</comment>
<feature type="domain" description="Peptidase S1" evidence="1">
    <location>
        <begin position="39"/>
        <end position="73"/>
    </location>
</feature>
<name>A0AAN9A9L8_HALRR</name>
<dbReference type="Proteomes" id="UP001381693">
    <property type="component" value="Unassembled WGS sequence"/>
</dbReference>
<gene>
    <name evidence="2" type="ORF">SK128_024383</name>
</gene>
<reference evidence="2 3" key="1">
    <citation type="submission" date="2023-11" db="EMBL/GenBank/DDBJ databases">
        <title>Halocaridina rubra genome assembly.</title>
        <authorList>
            <person name="Smith C."/>
        </authorList>
    </citation>
    <scope>NUCLEOTIDE SEQUENCE [LARGE SCALE GENOMIC DNA]</scope>
    <source>
        <strain evidence="2">EP-1</strain>
        <tissue evidence="2">Whole</tissue>
    </source>
</reference>
<organism evidence="2 3">
    <name type="scientific">Halocaridina rubra</name>
    <name type="common">Hawaiian red shrimp</name>
    <dbReference type="NCBI Taxonomy" id="373956"/>
    <lineage>
        <taxon>Eukaryota</taxon>
        <taxon>Metazoa</taxon>
        <taxon>Ecdysozoa</taxon>
        <taxon>Arthropoda</taxon>
        <taxon>Crustacea</taxon>
        <taxon>Multicrustacea</taxon>
        <taxon>Malacostraca</taxon>
        <taxon>Eumalacostraca</taxon>
        <taxon>Eucarida</taxon>
        <taxon>Decapoda</taxon>
        <taxon>Pleocyemata</taxon>
        <taxon>Caridea</taxon>
        <taxon>Atyoidea</taxon>
        <taxon>Atyidae</taxon>
        <taxon>Halocaridina</taxon>
    </lineage>
</organism>
<dbReference type="Pfam" id="PF00089">
    <property type="entry name" value="Trypsin"/>
    <property type="match status" value="1"/>
</dbReference>
<dbReference type="Gene3D" id="2.40.10.10">
    <property type="entry name" value="Trypsin-like serine proteases"/>
    <property type="match status" value="1"/>
</dbReference>
<dbReference type="GO" id="GO:0006508">
    <property type="term" value="P:proteolysis"/>
    <property type="evidence" value="ECO:0007669"/>
    <property type="project" value="InterPro"/>
</dbReference>
<evidence type="ECO:0000313" key="2">
    <source>
        <dbReference type="EMBL" id="KAK7079628.1"/>
    </source>
</evidence>
<proteinExistence type="predicted"/>
<evidence type="ECO:0000313" key="3">
    <source>
        <dbReference type="Proteomes" id="UP001381693"/>
    </source>
</evidence>
<dbReference type="InterPro" id="IPR001254">
    <property type="entry name" value="Trypsin_dom"/>
</dbReference>
<protein>
    <recommendedName>
        <fullName evidence="1">Peptidase S1 domain-containing protein</fullName>
    </recommendedName>
</protein>
<keyword evidence="3" id="KW-1185">Reference proteome</keyword>
<accession>A0AAN9A9L8</accession>
<dbReference type="AlphaFoldDB" id="A0AAN9A9L8"/>
<sequence length="88" mass="9990">MLGMFEEPVDISVTDWHHALMYRIQQFSRGFPMNVSLPNNCDTAVKDTMLCAGQTGKDTCLADSGGPMVFKDGRGKYDLVRELHFRYQ</sequence>
<evidence type="ECO:0000259" key="1">
    <source>
        <dbReference type="Pfam" id="PF00089"/>
    </source>
</evidence>
<dbReference type="GO" id="GO:0004252">
    <property type="term" value="F:serine-type endopeptidase activity"/>
    <property type="evidence" value="ECO:0007669"/>
    <property type="project" value="InterPro"/>
</dbReference>
<dbReference type="EMBL" id="JAXCGZ010006645">
    <property type="protein sequence ID" value="KAK7079628.1"/>
    <property type="molecule type" value="Genomic_DNA"/>
</dbReference>
<dbReference type="InterPro" id="IPR009003">
    <property type="entry name" value="Peptidase_S1_PA"/>
</dbReference>